<reference evidence="2" key="1">
    <citation type="submission" date="2021-12" db="EMBL/GenBank/DDBJ databases">
        <title>Curvularia clavata genome.</title>
        <authorList>
            <person name="Cao Y."/>
        </authorList>
    </citation>
    <scope>NUCLEOTIDE SEQUENCE</scope>
    <source>
        <strain evidence="2">Yc1106</strain>
    </source>
</reference>
<feature type="compositionally biased region" description="Polar residues" evidence="1">
    <location>
        <begin position="381"/>
        <end position="398"/>
    </location>
</feature>
<gene>
    <name evidence="2" type="ORF">yc1106_08647</name>
</gene>
<feature type="compositionally biased region" description="Acidic residues" evidence="1">
    <location>
        <begin position="400"/>
        <end position="418"/>
    </location>
</feature>
<feature type="compositionally biased region" description="Acidic residues" evidence="1">
    <location>
        <begin position="336"/>
        <end position="346"/>
    </location>
</feature>
<feature type="region of interest" description="Disordered" evidence="1">
    <location>
        <begin position="267"/>
        <end position="482"/>
    </location>
</feature>
<feature type="compositionally biased region" description="Basic residues" evidence="1">
    <location>
        <begin position="590"/>
        <end position="601"/>
    </location>
</feature>
<feature type="compositionally biased region" description="Low complexity" evidence="1">
    <location>
        <begin position="454"/>
        <end position="468"/>
    </location>
</feature>
<dbReference type="VEuPathDB" id="FungiDB:yc1106_08647"/>
<feature type="region of interest" description="Disordered" evidence="1">
    <location>
        <begin position="707"/>
        <end position="812"/>
    </location>
</feature>
<sequence length="905" mass="98470">MAPSPRKCSAPTATTTLFNTTWHDADAASFDPSTLPLAKIPRAWERKQEVKKIGQGKEKKIWRRFGLRSRADDTADDEVDEEEQDARSRPFKRRQQMSPKAMEKTTTRPDSKKRAFKATRWDRRKSVLPRKRTALCAEAVPGAENETNMDDEGEDNSCDLTEGDSASFNEPDESMQGQDEAVTDVSITGGDQVSTFTFTLNETTTDDLPDHEDFHGDEEMKQYIDTASAEDTTLATLFRSPTKVDYPQLPHIHHEKGEPETVMEDIMEQPEKTALEESDSENGNEAHETMTEIQYPTLPVDTIKSASLSPSREEAQNMAGDSHEGTLSTEPAPEQKEDDDTGEEDLSSPCETRQSEEEFTEASLQLDIIKDYQKALREHSSTSSQIDHMSPKVGQQYQSAEDESGDDSADEVTSDSDSAETQNVYRSGDAGAPNSNETVQAQLPQDQITDGLVLSLSPSKSASSAPQKTDSPPSRLASGAGEISAFDDDTAMLKDFLNRAAASKAEKAAIATHRRESLQNRRDSDVVRHALASPRKALEEKDPNSPTKNNTELTLDLSQTLPLATPSDALPSPTPRTTEPEDTEEASTKGTRRSSRAKKSRLPAPASTGPAPTPKIAIRRNDGNEVVVLRKDDAKVLADLTRSNTRKNKQGAFGVIVRLMKAQMEAASLPPIDDTPKEIVVGKNVRWDEQLAYYQENPETVANALADAESLATPDELSFSDTGSEPKKKKEKISKTSTPKVRRVRGLGTANGTPAKGLTTPSSLLPEEVQKERETVQAKSASQKQHQVPKPKAAKAKKMPVASTSIDSGLSSSLSEIKLPSLEVAPVGVGATASTQRKSRLAAPKKVVLPQSTGSVEGKENSTLRGLTDATPKKGIPAPKVVVAHSAIATPSMESGLPRRRGKKF</sequence>
<dbReference type="AlphaFoldDB" id="A0A9Q8ZIK2"/>
<keyword evidence="3" id="KW-1185">Reference proteome</keyword>
<feature type="region of interest" description="Disordered" evidence="1">
    <location>
        <begin position="503"/>
        <end position="619"/>
    </location>
</feature>
<dbReference type="Proteomes" id="UP001056012">
    <property type="component" value="Chromosome 7"/>
</dbReference>
<dbReference type="OrthoDB" id="4207369at2759"/>
<feature type="compositionally biased region" description="Acidic residues" evidence="1">
    <location>
        <begin position="147"/>
        <end position="157"/>
    </location>
</feature>
<feature type="compositionally biased region" description="Basic and acidic residues" evidence="1">
    <location>
        <begin position="513"/>
        <end position="528"/>
    </location>
</feature>
<feature type="region of interest" description="Disordered" evidence="1">
    <location>
        <begin position="852"/>
        <end position="875"/>
    </location>
</feature>
<proteinExistence type="predicted"/>
<feature type="compositionally biased region" description="Basic residues" evidence="1">
    <location>
        <begin position="787"/>
        <end position="798"/>
    </location>
</feature>
<feature type="compositionally biased region" description="Basic and acidic residues" evidence="1">
    <location>
        <begin position="368"/>
        <end position="380"/>
    </location>
</feature>
<evidence type="ECO:0000313" key="3">
    <source>
        <dbReference type="Proteomes" id="UP001056012"/>
    </source>
</evidence>
<feature type="compositionally biased region" description="Polar residues" evidence="1">
    <location>
        <begin position="544"/>
        <end position="562"/>
    </location>
</feature>
<dbReference type="EMBL" id="CP089280">
    <property type="protein sequence ID" value="USP81373.1"/>
    <property type="molecule type" value="Genomic_DNA"/>
</dbReference>
<evidence type="ECO:0000313" key="2">
    <source>
        <dbReference type="EMBL" id="USP81373.1"/>
    </source>
</evidence>
<organism evidence="2 3">
    <name type="scientific">Curvularia clavata</name>
    <dbReference type="NCBI Taxonomy" id="95742"/>
    <lineage>
        <taxon>Eukaryota</taxon>
        <taxon>Fungi</taxon>
        <taxon>Dikarya</taxon>
        <taxon>Ascomycota</taxon>
        <taxon>Pezizomycotina</taxon>
        <taxon>Dothideomycetes</taxon>
        <taxon>Pleosporomycetidae</taxon>
        <taxon>Pleosporales</taxon>
        <taxon>Pleosporineae</taxon>
        <taxon>Pleosporaceae</taxon>
        <taxon>Curvularia</taxon>
    </lineage>
</organism>
<feature type="region of interest" description="Disordered" evidence="1">
    <location>
        <begin position="64"/>
        <end position="120"/>
    </location>
</feature>
<evidence type="ECO:0000256" key="1">
    <source>
        <dbReference type="SAM" id="MobiDB-lite"/>
    </source>
</evidence>
<feature type="compositionally biased region" description="Polar residues" evidence="1">
    <location>
        <begin position="433"/>
        <end position="448"/>
    </location>
</feature>
<feature type="compositionally biased region" description="Polar residues" evidence="1">
    <location>
        <begin position="777"/>
        <end position="786"/>
    </location>
</feature>
<accession>A0A9Q8ZIK2</accession>
<protein>
    <submittedName>
        <fullName evidence="2">Uncharacterized protein</fullName>
    </submittedName>
</protein>
<feature type="region of interest" description="Disordered" evidence="1">
    <location>
        <begin position="138"/>
        <end position="181"/>
    </location>
</feature>
<feature type="compositionally biased region" description="Low complexity" evidence="1">
    <location>
        <begin position="799"/>
        <end position="812"/>
    </location>
</feature>
<name>A0A9Q8ZIK2_CURCL</name>
<feature type="compositionally biased region" description="Basic and acidic residues" evidence="1">
    <location>
        <begin position="101"/>
        <end position="120"/>
    </location>
</feature>
<feature type="compositionally biased region" description="Acidic residues" evidence="1">
    <location>
        <begin position="74"/>
        <end position="84"/>
    </location>
</feature>